<keyword evidence="2" id="KW-1185">Reference proteome</keyword>
<dbReference type="AlphaFoldDB" id="A0A0L0FD10"/>
<evidence type="ECO:0000313" key="1">
    <source>
        <dbReference type="EMBL" id="KNC74637.1"/>
    </source>
</evidence>
<reference evidence="1 2" key="1">
    <citation type="submission" date="2011-02" db="EMBL/GenBank/DDBJ databases">
        <title>The Genome Sequence of Sphaeroforma arctica JP610.</title>
        <authorList>
            <consortium name="The Broad Institute Genome Sequencing Platform"/>
            <person name="Russ C."/>
            <person name="Cuomo C."/>
            <person name="Young S.K."/>
            <person name="Zeng Q."/>
            <person name="Gargeya S."/>
            <person name="Alvarado L."/>
            <person name="Berlin A."/>
            <person name="Chapman S.B."/>
            <person name="Chen Z."/>
            <person name="Freedman E."/>
            <person name="Gellesch M."/>
            <person name="Goldberg J."/>
            <person name="Griggs A."/>
            <person name="Gujja S."/>
            <person name="Heilman E."/>
            <person name="Heiman D."/>
            <person name="Howarth C."/>
            <person name="Mehta T."/>
            <person name="Neiman D."/>
            <person name="Pearson M."/>
            <person name="Roberts A."/>
            <person name="Saif S."/>
            <person name="Shea T."/>
            <person name="Shenoy N."/>
            <person name="Sisk P."/>
            <person name="Stolte C."/>
            <person name="Sykes S."/>
            <person name="White J."/>
            <person name="Yandava C."/>
            <person name="Burger G."/>
            <person name="Gray M.W."/>
            <person name="Holland P.W.H."/>
            <person name="King N."/>
            <person name="Lang F.B.F."/>
            <person name="Roger A.J."/>
            <person name="Ruiz-Trillo I."/>
            <person name="Haas B."/>
            <person name="Nusbaum C."/>
            <person name="Birren B."/>
        </authorList>
    </citation>
    <scope>NUCLEOTIDE SEQUENCE [LARGE SCALE GENOMIC DNA]</scope>
    <source>
        <strain evidence="1 2">JP610</strain>
    </source>
</reference>
<name>A0A0L0FD10_9EUKA</name>
<dbReference type="GeneID" id="25913326"/>
<dbReference type="Proteomes" id="UP000054560">
    <property type="component" value="Unassembled WGS sequence"/>
</dbReference>
<protein>
    <submittedName>
        <fullName evidence="1">Uncharacterized protein</fullName>
    </submittedName>
</protein>
<organism evidence="1 2">
    <name type="scientific">Sphaeroforma arctica JP610</name>
    <dbReference type="NCBI Taxonomy" id="667725"/>
    <lineage>
        <taxon>Eukaryota</taxon>
        <taxon>Ichthyosporea</taxon>
        <taxon>Ichthyophonida</taxon>
        <taxon>Sphaeroforma</taxon>
    </lineage>
</organism>
<accession>A0A0L0FD10</accession>
<evidence type="ECO:0000313" key="2">
    <source>
        <dbReference type="Proteomes" id="UP000054560"/>
    </source>
</evidence>
<dbReference type="EMBL" id="KQ244219">
    <property type="protein sequence ID" value="KNC74637.1"/>
    <property type="molecule type" value="Genomic_DNA"/>
</dbReference>
<dbReference type="RefSeq" id="XP_014148539.1">
    <property type="nucleotide sequence ID" value="XM_014293064.1"/>
</dbReference>
<gene>
    <name evidence="1" type="ORF">SARC_12822</name>
</gene>
<proteinExistence type="predicted"/>
<sequence length="239" mass="26545">MMHTISPSETQMLNSINQREHSNPKMHYEYSAPKATSPPRKQSSRSMAICFAGSALNDVNELQNHISIRTGNTLKRAHTATTPITSFMDSFDGFAYEQSDDSCPSRLIQNSSRTSSTSSVHTITDEVDLSTAKVYAIDPENLYAGILVKKRSGRGREHWAVQTSESDASFVRCETCAALPNGQTLSRHCAVRREITPIPRDMVSQRIVGHQALLCIPSWDNIRLKSLRKHSETVAGIIL</sequence>